<dbReference type="CDD" id="cd02440">
    <property type="entry name" value="AdoMet_MTases"/>
    <property type="match status" value="1"/>
</dbReference>
<dbReference type="SUPFAM" id="SSF50249">
    <property type="entry name" value="Nucleic acid-binding proteins"/>
    <property type="match status" value="1"/>
</dbReference>
<dbReference type="InterPro" id="IPR029063">
    <property type="entry name" value="SAM-dependent_MTases_sf"/>
</dbReference>
<comment type="similarity">
    <text evidence="6">Belongs to the class I-like SAM-binding methyltransferase superfamily. RNA M5U methyltransferase family.</text>
</comment>
<keyword evidence="9" id="KW-1185">Reference proteome</keyword>
<dbReference type="PROSITE" id="PS01230">
    <property type="entry name" value="TRMA_1"/>
    <property type="match status" value="1"/>
</dbReference>
<dbReference type="SUPFAM" id="SSF53335">
    <property type="entry name" value="S-adenosyl-L-methionine-dependent methyltransferases"/>
    <property type="match status" value="1"/>
</dbReference>
<keyword evidence="1" id="KW-0408">Iron</keyword>
<evidence type="ECO:0000256" key="2">
    <source>
        <dbReference type="ARBA" id="ARBA00022603"/>
    </source>
</evidence>
<dbReference type="Gene3D" id="2.40.50.1070">
    <property type="match status" value="1"/>
</dbReference>
<keyword evidence="1" id="KW-0479">Metal-binding</keyword>
<keyword evidence="3 6" id="KW-0808">Transferase</keyword>
<keyword evidence="4 6" id="KW-0949">S-adenosyl-L-methionine</keyword>
<dbReference type="GO" id="GO:0070475">
    <property type="term" value="P:rRNA base methylation"/>
    <property type="evidence" value="ECO:0007669"/>
    <property type="project" value="TreeGrafter"/>
</dbReference>
<dbReference type="GO" id="GO:0070041">
    <property type="term" value="F:rRNA (uridine-C5-)-methyltransferase activity"/>
    <property type="evidence" value="ECO:0007669"/>
    <property type="project" value="TreeGrafter"/>
</dbReference>
<dbReference type="PROSITE" id="PS51687">
    <property type="entry name" value="SAM_MT_RNA_M5U"/>
    <property type="match status" value="1"/>
</dbReference>
<keyword evidence="5" id="KW-0411">Iron-sulfur</keyword>
<evidence type="ECO:0000313" key="9">
    <source>
        <dbReference type="Proteomes" id="UP000321523"/>
    </source>
</evidence>
<dbReference type="Pfam" id="PF05958">
    <property type="entry name" value="tRNA_U5-meth_tr"/>
    <property type="match status" value="1"/>
</dbReference>
<accession>A0A512DV98</accession>
<sequence>MARRPQRKARTQAPVEVTVGEIGARGDGLADYGGRRVYVPLTVPGDRVRILPGEPRGDGIAARLLDVLEPGPDRAVPPCSHFGICGGCALQHLTDGAYAGWKRAQVVTALSRAKLTGIDVAPTVRTPPASRRRATFAATRRSGRATLGFNERQSHRIADISGCLVVEPGIRALLGPLEDLLTAMLPDGAALDVTVAVLEGGPDVLLTGGPEPGLDARERLAAFAEEQDIARLSWRRSPSSPPEPVAARRPLHVRFGGTAVPVEPGAFLQASGEGEAALVDAVLAGVGGARKVADLFAGLGTFTFPMARTATVHAVEGDASAMATLSAAARTLPNVTTARRDLFEDPLTASELSRFDAVVFDPPRAGAREQSTRIAESGVPVVVAVSCNPATFARDARILTDSGYRLESVTPVDQFVWSAHIELVARFRAAG</sequence>
<evidence type="ECO:0000256" key="7">
    <source>
        <dbReference type="PROSITE-ProRule" id="PRU10015"/>
    </source>
</evidence>
<keyword evidence="1" id="KW-0004">4Fe-4S</keyword>
<dbReference type="GO" id="GO:0051536">
    <property type="term" value="F:iron-sulfur cluster binding"/>
    <property type="evidence" value="ECO:0007669"/>
    <property type="project" value="UniProtKB-KW"/>
</dbReference>
<dbReference type="Gene3D" id="2.40.50.140">
    <property type="entry name" value="Nucleic acid-binding proteins"/>
    <property type="match status" value="1"/>
</dbReference>
<evidence type="ECO:0000313" key="8">
    <source>
        <dbReference type="EMBL" id="GEO40387.1"/>
    </source>
</evidence>
<feature type="binding site" evidence="6">
    <location>
        <position position="269"/>
    </location>
    <ligand>
        <name>S-adenosyl-L-methionine</name>
        <dbReference type="ChEBI" id="CHEBI:59789"/>
    </ligand>
</feature>
<proteinExistence type="inferred from homology"/>
<comment type="caution">
    <text evidence="8">The sequence shown here is derived from an EMBL/GenBank/DDBJ whole genome shotgun (WGS) entry which is preliminary data.</text>
</comment>
<dbReference type="RefSeq" id="WP_044429914.1">
    <property type="nucleotide sequence ID" value="NZ_BJYZ01000021.1"/>
</dbReference>
<dbReference type="AlphaFoldDB" id="A0A512DV98"/>
<dbReference type="Proteomes" id="UP000321523">
    <property type="component" value="Unassembled WGS sequence"/>
</dbReference>
<dbReference type="PANTHER" id="PTHR11061">
    <property type="entry name" value="RNA M5U METHYLTRANSFERASE"/>
    <property type="match status" value="1"/>
</dbReference>
<name>A0A512DV98_9PROT</name>
<reference evidence="8 9" key="1">
    <citation type="submission" date="2019-07" db="EMBL/GenBank/DDBJ databases">
        <title>Whole genome shotgun sequence of Skermanella aerolata NBRC 106429.</title>
        <authorList>
            <person name="Hosoyama A."/>
            <person name="Uohara A."/>
            <person name="Ohji S."/>
            <person name="Ichikawa N."/>
        </authorList>
    </citation>
    <scope>NUCLEOTIDE SEQUENCE [LARGE SCALE GENOMIC DNA]</scope>
    <source>
        <strain evidence="8 9">NBRC 106429</strain>
    </source>
</reference>
<dbReference type="OrthoDB" id="9804590at2"/>
<evidence type="ECO:0000256" key="3">
    <source>
        <dbReference type="ARBA" id="ARBA00022679"/>
    </source>
</evidence>
<feature type="active site" description="Nucleophile" evidence="6">
    <location>
        <position position="387"/>
    </location>
</feature>
<protein>
    <submittedName>
        <fullName evidence="8">Putative RNA methyltransferase R00878</fullName>
    </submittedName>
</protein>
<evidence type="ECO:0000256" key="4">
    <source>
        <dbReference type="ARBA" id="ARBA00022691"/>
    </source>
</evidence>
<feature type="binding site" evidence="6">
    <location>
        <position position="361"/>
    </location>
    <ligand>
        <name>S-adenosyl-L-methionine</name>
        <dbReference type="ChEBI" id="CHEBI:59789"/>
    </ligand>
</feature>
<feature type="active site" evidence="7">
    <location>
        <position position="387"/>
    </location>
</feature>
<gene>
    <name evidence="8" type="ORF">SAE02_45350</name>
</gene>
<dbReference type="InterPro" id="IPR010280">
    <property type="entry name" value="U5_MeTrfase_fam"/>
</dbReference>
<dbReference type="InterPro" id="IPR012340">
    <property type="entry name" value="NA-bd_OB-fold"/>
</dbReference>
<feature type="binding site" evidence="6">
    <location>
        <position position="316"/>
    </location>
    <ligand>
        <name>S-adenosyl-L-methionine</name>
        <dbReference type="ChEBI" id="CHEBI:59789"/>
    </ligand>
</feature>
<organism evidence="8 9">
    <name type="scientific">Skermanella aerolata</name>
    <dbReference type="NCBI Taxonomy" id="393310"/>
    <lineage>
        <taxon>Bacteria</taxon>
        <taxon>Pseudomonadati</taxon>
        <taxon>Pseudomonadota</taxon>
        <taxon>Alphaproteobacteria</taxon>
        <taxon>Rhodospirillales</taxon>
        <taxon>Azospirillaceae</taxon>
        <taxon>Skermanella</taxon>
    </lineage>
</organism>
<evidence type="ECO:0000256" key="5">
    <source>
        <dbReference type="ARBA" id="ARBA00023014"/>
    </source>
</evidence>
<keyword evidence="2 6" id="KW-0489">Methyltransferase</keyword>
<dbReference type="EMBL" id="BJYZ01000021">
    <property type="protein sequence ID" value="GEO40387.1"/>
    <property type="molecule type" value="Genomic_DNA"/>
</dbReference>
<dbReference type="Gene3D" id="3.40.50.150">
    <property type="entry name" value="Vaccinia Virus protein VP39"/>
    <property type="match status" value="1"/>
</dbReference>
<dbReference type="PANTHER" id="PTHR11061:SF49">
    <property type="entry name" value="23S RRNA (URACIL(1939)-C(5))-METHYLTRANSFERASE RLMD"/>
    <property type="match status" value="1"/>
</dbReference>
<evidence type="ECO:0000256" key="1">
    <source>
        <dbReference type="ARBA" id="ARBA00022485"/>
    </source>
</evidence>
<evidence type="ECO:0000256" key="6">
    <source>
        <dbReference type="PROSITE-ProRule" id="PRU01024"/>
    </source>
</evidence>
<feature type="binding site" evidence="6">
    <location>
        <position position="296"/>
    </location>
    <ligand>
        <name>S-adenosyl-L-methionine</name>
        <dbReference type="ChEBI" id="CHEBI:59789"/>
    </ligand>
</feature>
<dbReference type="InterPro" id="IPR030390">
    <property type="entry name" value="MeTrfase_TrmA_AS"/>
</dbReference>